<name>A0A4Z1B0R6_9FLAO</name>
<dbReference type="AlphaFoldDB" id="A0A4Z1B0R6"/>
<proteinExistence type="predicted"/>
<evidence type="ECO:0000256" key="1">
    <source>
        <dbReference type="SAM" id="SignalP"/>
    </source>
</evidence>
<feature type="chain" id="PRO_5021193996" evidence="1">
    <location>
        <begin position="20"/>
        <end position="330"/>
    </location>
</feature>
<protein>
    <submittedName>
        <fullName evidence="2">Uncharacterized protein</fullName>
    </submittedName>
</protein>
<reference evidence="2 3" key="1">
    <citation type="submission" date="2019-03" db="EMBL/GenBank/DDBJ databases">
        <title>Empedobacter tilapiae sp. nov., isolated from an intestine of Nile tilapia Oreochromis niloticus.</title>
        <authorList>
            <person name="Kim Y.-O."/>
            <person name="Yoon J.-H."/>
        </authorList>
    </citation>
    <scope>NUCLEOTIDE SEQUENCE [LARGE SCALE GENOMIC DNA]</scope>
    <source>
        <strain evidence="2 3">MRS2</strain>
    </source>
</reference>
<feature type="signal peptide" evidence="1">
    <location>
        <begin position="1"/>
        <end position="19"/>
    </location>
</feature>
<accession>A0A4Z1B0R6</accession>
<dbReference type="RefSeq" id="WP_135835610.1">
    <property type="nucleotide sequence ID" value="NZ_CAUQWU010000004.1"/>
</dbReference>
<dbReference type="EMBL" id="SRPE01000006">
    <property type="protein sequence ID" value="TGN26703.1"/>
    <property type="molecule type" value="Genomic_DNA"/>
</dbReference>
<sequence>MKIFIFLIGIITVPNITCAQVGIGTSTPQGILHVDPKENSDGTLLTTNDDVIISTDGKIGIGTTNPTEKLHVEGKSFTTGNSKVGNQLNVKGKTLIKGKMAIGGTHMPTSTVHVATTANENTIRIEDTTFSSGKYLTSDKDGNAFWEGIAPATEVVGYDVPLYSSAKRISTNAPSHWTSSDLVYVNITDEPLNLTEGIWLIIARYGVRMNNSTNHKNYKLEDMIWTKLEQSFNGGATWTEVITEGMIGEIGDKGTGTTASNRMHSAIPQVTHILNVENTAQIRVQAGVICGNNSYYIQTVPENDTNTYMSGFKPVFVAVRLNNKSLGNDL</sequence>
<organism evidence="2 3">
    <name type="scientific">Empedobacter tilapiae</name>
    <dbReference type="NCBI Taxonomy" id="2491114"/>
    <lineage>
        <taxon>Bacteria</taxon>
        <taxon>Pseudomonadati</taxon>
        <taxon>Bacteroidota</taxon>
        <taxon>Flavobacteriia</taxon>
        <taxon>Flavobacteriales</taxon>
        <taxon>Weeksellaceae</taxon>
        <taxon>Empedobacter</taxon>
    </lineage>
</organism>
<evidence type="ECO:0000313" key="3">
    <source>
        <dbReference type="Proteomes" id="UP000297998"/>
    </source>
</evidence>
<keyword evidence="1" id="KW-0732">Signal</keyword>
<comment type="caution">
    <text evidence="2">The sequence shown here is derived from an EMBL/GenBank/DDBJ whole genome shotgun (WGS) entry which is preliminary data.</text>
</comment>
<gene>
    <name evidence="2" type="ORF">E4J94_09660</name>
</gene>
<dbReference type="OrthoDB" id="1247310at2"/>
<evidence type="ECO:0000313" key="2">
    <source>
        <dbReference type="EMBL" id="TGN26703.1"/>
    </source>
</evidence>
<keyword evidence="3" id="KW-1185">Reference proteome</keyword>
<dbReference type="Proteomes" id="UP000297998">
    <property type="component" value="Unassembled WGS sequence"/>
</dbReference>